<dbReference type="AlphaFoldDB" id="A0A9P6WZY4"/>
<name>A0A9P6WZY4_RHIOR</name>
<keyword evidence="7" id="KW-0539">Nucleus</keyword>
<evidence type="ECO:0000256" key="2">
    <source>
        <dbReference type="ARBA" id="ARBA00009093"/>
    </source>
</evidence>
<comment type="similarity">
    <text evidence="2">Belongs to the MRG family.</text>
</comment>
<organism evidence="10 11">
    <name type="scientific">Rhizopus oryzae</name>
    <name type="common">Mucormycosis agent</name>
    <name type="synonym">Rhizopus arrhizus var. delemar</name>
    <dbReference type="NCBI Taxonomy" id="64495"/>
    <lineage>
        <taxon>Eukaryota</taxon>
        <taxon>Fungi</taxon>
        <taxon>Fungi incertae sedis</taxon>
        <taxon>Mucoromycota</taxon>
        <taxon>Mucoromycotina</taxon>
        <taxon>Mucoromycetes</taxon>
        <taxon>Mucorales</taxon>
        <taxon>Mucorineae</taxon>
        <taxon>Rhizopodaceae</taxon>
        <taxon>Rhizopus</taxon>
    </lineage>
</organism>
<evidence type="ECO:0000256" key="3">
    <source>
        <dbReference type="ARBA" id="ARBA00018505"/>
    </source>
</evidence>
<evidence type="ECO:0000256" key="7">
    <source>
        <dbReference type="ARBA" id="ARBA00023242"/>
    </source>
</evidence>
<dbReference type="InterPro" id="IPR016197">
    <property type="entry name" value="Chromo-like_dom_sf"/>
</dbReference>
<dbReference type="InterPro" id="IPR053820">
    <property type="entry name" value="MSL3_chromo-like"/>
</dbReference>
<evidence type="ECO:0000313" key="10">
    <source>
        <dbReference type="EMBL" id="KAG1302171.1"/>
    </source>
</evidence>
<keyword evidence="4" id="KW-0156">Chromatin regulator</keyword>
<gene>
    <name evidence="10" type="ORF">G6F64_011160</name>
</gene>
<evidence type="ECO:0000256" key="5">
    <source>
        <dbReference type="ARBA" id="ARBA00023015"/>
    </source>
</evidence>
<dbReference type="OrthoDB" id="124855at2759"/>
<keyword evidence="5" id="KW-0805">Transcription regulation</keyword>
<dbReference type="SUPFAM" id="SSF54160">
    <property type="entry name" value="Chromo domain-like"/>
    <property type="match status" value="1"/>
</dbReference>
<dbReference type="InterPro" id="IPR008676">
    <property type="entry name" value="MRG"/>
</dbReference>
<dbReference type="Gene3D" id="2.30.30.140">
    <property type="match status" value="1"/>
</dbReference>
<evidence type="ECO:0000256" key="4">
    <source>
        <dbReference type="ARBA" id="ARBA00022853"/>
    </source>
</evidence>
<comment type="subcellular location">
    <subcellularLocation>
        <location evidence="1">Nucleus</location>
    </subcellularLocation>
</comment>
<reference evidence="10" key="1">
    <citation type="journal article" date="2020" name="Microb. Genom.">
        <title>Genetic diversity of clinical and environmental Mucorales isolates obtained from an investigation of mucormycosis cases among solid organ transplant recipients.</title>
        <authorList>
            <person name="Nguyen M.H."/>
            <person name="Kaul D."/>
            <person name="Muto C."/>
            <person name="Cheng S.J."/>
            <person name="Richter R.A."/>
            <person name="Bruno V.M."/>
            <person name="Liu G."/>
            <person name="Beyhan S."/>
            <person name="Sundermann A.J."/>
            <person name="Mounaud S."/>
            <person name="Pasculle A.W."/>
            <person name="Nierman W.C."/>
            <person name="Driscoll E."/>
            <person name="Cumbie R."/>
            <person name="Clancy C.J."/>
            <person name="Dupont C.L."/>
        </authorList>
    </citation>
    <scope>NUCLEOTIDE SEQUENCE</scope>
    <source>
        <strain evidence="10">GL11</strain>
    </source>
</reference>
<dbReference type="InterPro" id="IPR038217">
    <property type="entry name" value="MRG_C_sf"/>
</dbReference>
<dbReference type="InterPro" id="IPR000953">
    <property type="entry name" value="Chromo/chromo_shadow_dom"/>
</dbReference>
<keyword evidence="6" id="KW-0804">Transcription</keyword>
<dbReference type="CDD" id="cd18983">
    <property type="entry name" value="CBD_MSL3_like"/>
    <property type="match status" value="1"/>
</dbReference>
<dbReference type="PANTHER" id="PTHR10880:SF15">
    <property type="entry name" value="MSL COMPLEX SUBUNIT 3"/>
    <property type="match status" value="1"/>
</dbReference>
<dbReference type="Gene3D" id="1.10.274.30">
    <property type="entry name" value="MRG domain"/>
    <property type="match status" value="1"/>
</dbReference>
<sequence length="321" mass="38300">MIMPQTEPTQEQQSQQQAVEVSKSQQETPKEQQEETKELIFEINEKVLCYHGPLIYEAKVMDRNWMNEDPELQGPYYFVHYKGWKRTWDEWVPETRLLRWCDENIKMQLRLRDLYRMKQSGKSQNTYTEELGKRRRDAKLEKEEDYLRKPEIKIDIPDALKGQLVDDWENVTKNQQLVTLPREITVNGVLDRYKVYKKEKKGSRELNEELLEEVLHGIRIYFNKALGTMLLYRFERHQYAEIIRQNPKAEPVDIYGAEHLLRLFVQMPSLIAHTTMDTDAVQVLTDYLTDILRFMQKQQKQLFQAEYENAVPGYVALSEST</sequence>
<evidence type="ECO:0000259" key="9">
    <source>
        <dbReference type="SMART" id="SM00298"/>
    </source>
</evidence>
<feature type="region of interest" description="Disordered" evidence="8">
    <location>
        <begin position="1"/>
        <end position="36"/>
    </location>
</feature>
<dbReference type="GO" id="GO:0006355">
    <property type="term" value="P:regulation of DNA-templated transcription"/>
    <property type="evidence" value="ECO:0007669"/>
    <property type="project" value="InterPro"/>
</dbReference>
<evidence type="ECO:0000256" key="6">
    <source>
        <dbReference type="ARBA" id="ARBA00023163"/>
    </source>
</evidence>
<feature type="domain" description="Chromo" evidence="9">
    <location>
        <begin position="55"/>
        <end position="113"/>
    </location>
</feature>
<dbReference type="GO" id="GO:0035267">
    <property type="term" value="C:NuA4 histone acetyltransferase complex"/>
    <property type="evidence" value="ECO:0007669"/>
    <property type="project" value="TreeGrafter"/>
</dbReference>
<accession>A0A9P6WZY4</accession>
<dbReference type="SMART" id="SM00298">
    <property type="entry name" value="CHROMO"/>
    <property type="match status" value="1"/>
</dbReference>
<dbReference type="EMBL" id="JAANQT010002588">
    <property type="protein sequence ID" value="KAG1302171.1"/>
    <property type="molecule type" value="Genomic_DNA"/>
</dbReference>
<feature type="compositionally biased region" description="Low complexity" evidence="8">
    <location>
        <begin position="1"/>
        <end position="27"/>
    </location>
</feature>
<evidence type="ECO:0000256" key="1">
    <source>
        <dbReference type="ARBA" id="ARBA00004123"/>
    </source>
</evidence>
<dbReference type="Pfam" id="PF22732">
    <property type="entry name" value="MSL3_chromo-like"/>
    <property type="match status" value="1"/>
</dbReference>
<evidence type="ECO:0000256" key="8">
    <source>
        <dbReference type="SAM" id="MobiDB-lite"/>
    </source>
</evidence>
<dbReference type="PANTHER" id="PTHR10880">
    <property type="entry name" value="MORTALITY FACTOR 4-LIKE PROTEIN"/>
    <property type="match status" value="1"/>
</dbReference>
<proteinExistence type="inferred from homology"/>
<dbReference type="GO" id="GO:0006325">
    <property type="term" value="P:chromatin organization"/>
    <property type="evidence" value="ECO:0007669"/>
    <property type="project" value="UniProtKB-KW"/>
</dbReference>
<dbReference type="InterPro" id="IPR026541">
    <property type="entry name" value="MRG_dom"/>
</dbReference>
<evidence type="ECO:0000313" key="11">
    <source>
        <dbReference type="Proteomes" id="UP000716291"/>
    </source>
</evidence>
<dbReference type="PROSITE" id="PS51640">
    <property type="entry name" value="MRG"/>
    <property type="match status" value="1"/>
</dbReference>
<protein>
    <recommendedName>
        <fullName evidence="3">Chromatin modification-related protein EAF3</fullName>
    </recommendedName>
</protein>
<dbReference type="Proteomes" id="UP000716291">
    <property type="component" value="Unassembled WGS sequence"/>
</dbReference>
<dbReference type="PIRSF" id="PIRSF038133">
    <property type="entry name" value="HAT_Nua4_EAF3/MRG15"/>
    <property type="match status" value="1"/>
</dbReference>
<dbReference type="Pfam" id="PF05712">
    <property type="entry name" value="MRG"/>
    <property type="match status" value="1"/>
</dbReference>
<comment type="caution">
    <text evidence="10">The sequence shown here is derived from an EMBL/GenBank/DDBJ whole genome shotgun (WGS) entry which is preliminary data.</text>
</comment>
<dbReference type="GO" id="GO:0032221">
    <property type="term" value="C:Rpd3S complex"/>
    <property type="evidence" value="ECO:0007669"/>
    <property type="project" value="TreeGrafter"/>
</dbReference>
<keyword evidence="11" id="KW-1185">Reference proteome</keyword>